<name>A0A2H9TBW1_9ZZZZ</name>
<evidence type="ECO:0000313" key="1">
    <source>
        <dbReference type="EMBL" id="PJE80687.1"/>
    </source>
</evidence>
<dbReference type="AlphaFoldDB" id="A0A2H9TBW1"/>
<protein>
    <submittedName>
        <fullName evidence="1">Uncharacterized protein</fullName>
    </submittedName>
</protein>
<reference evidence="1" key="1">
    <citation type="journal article" date="2017" name="Appl. Environ. Microbiol.">
        <title>Molecular characterization of an Endozoicomonas-like organism causing infection in king scallop Pecten maximus L.</title>
        <authorList>
            <person name="Cano I."/>
            <person name="van Aerle R."/>
            <person name="Ross S."/>
            <person name="Verner-Jeffreys D.W."/>
            <person name="Paley R.K."/>
            <person name="Rimmer G."/>
            <person name="Ryder D."/>
            <person name="Hooper P."/>
            <person name="Stone D."/>
            <person name="Feist S.W."/>
        </authorList>
    </citation>
    <scope>NUCLEOTIDE SEQUENCE</scope>
</reference>
<organism evidence="1">
    <name type="scientific">invertebrate metagenome</name>
    <dbReference type="NCBI Taxonomy" id="1711999"/>
    <lineage>
        <taxon>unclassified sequences</taxon>
        <taxon>metagenomes</taxon>
        <taxon>organismal metagenomes</taxon>
    </lineage>
</organism>
<proteinExistence type="predicted"/>
<sequence>MNVKLIRVIHWHGVEMRPGTVLSLSIGNALSMIRHHYAIPTRARAEIPEAWLDLQESRFGH</sequence>
<comment type="caution">
    <text evidence="1">The sequence shown here is derived from an EMBL/GenBank/DDBJ whole genome shotgun (WGS) entry which is preliminary data.</text>
</comment>
<gene>
    <name evidence="1" type="ORF">CI610_00348</name>
</gene>
<accession>A0A2H9TBW1</accession>
<dbReference type="EMBL" id="NSIT01000009">
    <property type="protein sequence ID" value="PJE80687.1"/>
    <property type="molecule type" value="Genomic_DNA"/>
</dbReference>